<feature type="binding site" evidence="7">
    <location>
        <position position="97"/>
    </location>
    <ligand>
        <name>[2Fe-2S] cluster</name>
        <dbReference type="ChEBI" id="CHEBI:190135"/>
    </ligand>
</feature>
<dbReference type="InterPro" id="IPR042128">
    <property type="entry name" value="NuoE_dom"/>
</dbReference>
<dbReference type="GO" id="GO:0046872">
    <property type="term" value="F:metal ion binding"/>
    <property type="evidence" value="ECO:0007669"/>
    <property type="project" value="UniProtKB-KW"/>
</dbReference>
<gene>
    <name evidence="8" type="ORF">KKC1_11480</name>
</gene>
<dbReference type="GO" id="GO:0051537">
    <property type="term" value="F:2 iron, 2 sulfur cluster binding"/>
    <property type="evidence" value="ECO:0007669"/>
    <property type="project" value="UniProtKB-KW"/>
</dbReference>
<name>A0A1Z5HRB8_9FIRM</name>
<evidence type="ECO:0000256" key="3">
    <source>
        <dbReference type="ARBA" id="ARBA00022723"/>
    </source>
</evidence>
<evidence type="ECO:0000256" key="2">
    <source>
        <dbReference type="ARBA" id="ARBA00022714"/>
    </source>
</evidence>
<dbReference type="InterPro" id="IPR028431">
    <property type="entry name" value="NADP_DH_HndA-like"/>
</dbReference>
<protein>
    <submittedName>
        <fullName evidence="8">NADH dehydrogenase subunit E</fullName>
    </submittedName>
</protein>
<keyword evidence="3 7" id="KW-0479">Metal-binding</keyword>
<feature type="binding site" evidence="7">
    <location>
        <position position="102"/>
    </location>
    <ligand>
        <name>[2Fe-2S] cluster</name>
        <dbReference type="ChEBI" id="CHEBI:190135"/>
    </ligand>
</feature>
<dbReference type="PIRSF" id="PIRSF000216">
    <property type="entry name" value="NADH_DH_24kDa"/>
    <property type="match status" value="1"/>
</dbReference>
<dbReference type="InterPro" id="IPR036249">
    <property type="entry name" value="Thioredoxin-like_sf"/>
</dbReference>
<dbReference type="Gene3D" id="3.40.30.10">
    <property type="entry name" value="Glutaredoxin"/>
    <property type="match status" value="1"/>
</dbReference>
<evidence type="ECO:0000256" key="7">
    <source>
        <dbReference type="PIRSR" id="PIRSR000216-1"/>
    </source>
</evidence>
<dbReference type="InterPro" id="IPR041921">
    <property type="entry name" value="NuoE_N"/>
</dbReference>
<dbReference type="CDD" id="cd03064">
    <property type="entry name" value="TRX_Fd_NuoE"/>
    <property type="match status" value="1"/>
</dbReference>
<keyword evidence="5 7" id="KW-0411">Iron-sulfur</keyword>
<dbReference type="InterPro" id="IPR002023">
    <property type="entry name" value="NuoE-like"/>
</dbReference>
<evidence type="ECO:0000256" key="5">
    <source>
        <dbReference type="ARBA" id="ARBA00023014"/>
    </source>
</evidence>
<dbReference type="GO" id="GO:0016491">
    <property type="term" value="F:oxidoreductase activity"/>
    <property type="evidence" value="ECO:0007669"/>
    <property type="project" value="InterPro"/>
</dbReference>
<feature type="binding site" evidence="7">
    <location>
        <position position="142"/>
    </location>
    <ligand>
        <name>[2Fe-2S] cluster</name>
        <dbReference type="ChEBI" id="CHEBI:190135"/>
    </ligand>
</feature>
<dbReference type="FunFam" id="3.40.30.10:FF:000015">
    <property type="entry name" value="NADH-quinone oxidoreductase subunit E"/>
    <property type="match status" value="1"/>
</dbReference>
<dbReference type="RefSeq" id="WP_088553423.1">
    <property type="nucleotide sequence ID" value="NZ_BDGJ01000042.1"/>
</dbReference>
<sequence length="177" mass="19349">MGCTNRCEEKLEKKFPKADEAVDLSLLEPVLEKYAQSPGSLITILQKAQDIYNYLPVEVLKFIAARTGVKPATVYGVATFYTQFRLTPVGKHVILLCQGTACHVNGSENIMTALCDELKIKEGETTPDGMFTLQNVACLGCCSLAPVMMIDGETYGELTPDKARQIIRGISKQEQGA</sequence>
<keyword evidence="4 7" id="KW-0408">Iron</keyword>
<dbReference type="SUPFAM" id="SSF52833">
    <property type="entry name" value="Thioredoxin-like"/>
    <property type="match status" value="1"/>
</dbReference>
<evidence type="ECO:0000313" key="9">
    <source>
        <dbReference type="Proteomes" id="UP000197032"/>
    </source>
</evidence>
<dbReference type="PANTHER" id="PTHR43342">
    <property type="entry name" value="NADH-QUINONE OXIDOREDUCTASE, E SUBUNIT"/>
    <property type="match status" value="1"/>
</dbReference>
<reference evidence="9" key="1">
    <citation type="journal article" date="2017" name="Appl. Environ. Microbiol.">
        <title>Genomic analysis of Calderihabitans maritimus KKC1, a thermophilic hydrogenogenic carboxydotrophic bacterium isolated from marine sediment.</title>
        <authorList>
            <person name="Omae K."/>
            <person name="Yoneda Y."/>
            <person name="Fukuyama Y."/>
            <person name="Yoshida T."/>
            <person name="Sako Y."/>
        </authorList>
    </citation>
    <scope>NUCLEOTIDE SEQUENCE [LARGE SCALE GENOMIC DNA]</scope>
    <source>
        <strain evidence="9">KKC1</strain>
    </source>
</reference>
<dbReference type="AlphaFoldDB" id="A0A1Z5HRB8"/>
<comment type="cofactor">
    <cofactor evidence="6">
        <name>[2Fe-2S] cluster</name>
        <dbReference type="ChEBI" id="CHEBI:190135"/>
    </cofactor>
</comment>
<comment type="similarity">
    <text evidence="1">Belongs to the complex I 24 kDa subunit family.</text>
</comment>
<dbReference type="OrthoDB" id="9807941at2"/>
<dbReference type="PROSITE" id="PS01099">
    <property type="entry name" value="COMPLEX1_24K"/>
    <property type="match status" value="1"/>
</dbReference>
<keyword evidence="9" id="KW-1185">Reference proteome</keyword>
<proteinExistence type="inferred from homology"/>
<dbReference type="PANTHER" id="PTHR43342:SF1">
    <property type="entry name" value="BIFURCATING [FEFE] HYDROGENASE GAMMA SUBUNIT"/>
    <property type="match status" value="1"/>
</dbReference>
<evidence type="ECO:0000256" key="6">
    <source>
        <dbReference type="ARBA" id="ARBA00034078"/>
    </source>
</evidence>
<dbReference type="EMBL" id="BDGJ01000042">
    <property type="protein sequence ID" value="GAW91988.1"/>
    <property type="molecule type" value="Genomic_DNA"/>
</dbReference>
<dbReference type="Proteomes" id="UP000197032">
    <property type="component" value="Unassembled WGS sequence"/>
</dbReference>
<comment type="caution">
    <text evidence="8">The sequence shown here is derived from an EMBL/GenBank/DDBJ whole genome shotgun (WGS) entry which is preliminary data.</text>
</comment>
<evidence type="ECO:0000256" key="1">
    <source>
        <dbReference type="ARBA" id="ARBA00010643"/>
    </source>
</evidence>
<keyword evidence="2 7" id="KW-0001">2Fe-2S</keyword>
<feature type="binding site" evidence="7">
    <location>
        <position position="138"/>
    </location>
    <ligand>
        <name>[2Fe-2S] cluster</name>
        <dbReference type="ChEBI" id="CHEBI:190135"/>
    </ligand>
</feature>
<dbReference type="NCBIfam" id="NF005722">
    <property type="entry name" value="PRK07539.1-2"/>
    <property type="match status" value="1"/>
</dbReference>
<dbReference type="Pfam" id="PF01257">
    <property type="entry name" value="2Fe-2S_thioredx"/>
    <property type="match status" value="1"/>
</dbReference>
<accession>A0A1Z5HRB8</accession>
<comment type="cofactor">
    <cofactor evidence="7">
        <name>[2Fe-2S] cluster</name>
        <dbReference type="ChEBI" id="CHEBI:190135"/>
    </cofactor>
    <text evidence="7">Binds 1 [2Fe-2S] cluster.</text>
</comment>
<evidence type="ECO:0000313" key="8">
    <source>
        <dbReference type="EMBL" id="GAW91988.1"/>
    </source>
</evidence>
<dbReference type="Gene3D" id="1.10.10.1590">
    <property type="entry name" value="NADH-quinone oxidoreductase subunit E"/>
    <property type="match status" value="1"/>
</dbReference>
<evidence type="ECO:0000256" key="4">
    <source>
        <dbReference type="ARBA" id="ARBA00023004"/>
    </source>
</evidence>
<organism evidence="8 9">
    <name type="scientific">Calderihabitans maritimus</name>
    <dbReference type="NCBI Taxonomy" id="1246530"/>
    <lineage>
        <taxon>Bacteria</taxon>
        <taxon>Bacillati</taxon>
        <taxon>Bacillota</taxon>
        <taxon>Clostridia</taxon>
        <taxon>Neomoorellales</taxon>
        <taxon>Calderihabitantaceae</taxon>
        <taxon>Calderihabitans</taxon>
    </lineage>
</organism>